<dbReference type="OrthoDB" id="3176171at2759"/>
<dbReference type="PROSITE" id="PS00411">
    <property type="entry name" value="KINESIN_MOTOR_1"/>
    <property type="match status" value="1"/>
</dbReference>
<dbReference type="GO" id="GO:0008017">
    <property type="term" value="F:microtubule binding"/>
    <property type="evidence" value="ECO:0007669"/>
    <property type="project" value="InterPro"/>
</dbReference>
<dbReference type="RefSeq" id="XP_024581720.1">
    <property type="nucleotide sequence ID" value="XM_024716086.1"/>
</dbReference>
<dbReference type="PANTHER" id="PTHR47968">
    <property type="entry name" value="CENTROMERE PROTEIN E"/>
    <property type="match status" value="1"/>
</dbReference>
<dbReference type="GO" id="GO:0005874">
    <property type="term" value="C:microtubule"/>
    <property type="evidence" value="ECO:0007669"/>
    <property type="project" value="UniProtKB-KW"/>
</dbReference>
<feature type="binding site" evidence="6">
    <location>
        <begin position="196"/>
        <end position="203"/>
    </location>
    <ligand>
        <name>ATP</name>
        <dbReference type="ChEBI" id="CHEBI:30616"/>
    </ligand>
</feature>
<evidence type="ECO:0000256" key="8">
    <source>
        <dbReference type="SAM" id="MobiDB-lite"/>
    </source>
</evidence>
<dbReference type="STRING" id="4781.A0A0P1ATY9"/>
<dbReference type="InterPro" id="IPR036961">
    <property type="entry name" value="Kinesin_motor_dom_sf"/>
</dbReference>
<dbReference type="SUPFAM" id="SSF52540">
    <property type="entry name" value="P-loop containing nucleoside triphosphate hydrolases"/>
    <property type="match status" value="1"/>
</dbReference>
<feature type="compositionally biased region" description="Polar residues" evidence="8">
    <location>
        <begin position="1"/>
        <end position="25"/>
    </location>
</feature>
<keyword evidence="3 6" id="KW-0067">ATP-binding</keyword>
<dbReference type="SMART" id="SM00129">
    <property type="entry name" value="KISc"/>
    <property type="match status" value="1"/>
</dbReference>
<evidence type="ECO:0000256" key="1">
    <source>
        <dbReference type="ARBA" id="ARBA00022701"/>
    </source>
</evidence>
<dbReference type="Pfam" id="PF00225">
    <property type="entry name" value="Kinesin"/>
    <property type="match status" value="1"/>
</dbReference>
<organism evidence="10 11">
    <name type="scientific">Plasmopara halstedii</name>
    <name type="common">Downy mildew of sunflower</name>
    <dbReference type="NCBI Taxonomy" id="4781"/>
    <lineage>
        <taxon>Eukaryota</taxon>
        <taxon>Sar</taxon>
        <taxon>Stramenopiles</taxon>
        <taxon>Oomycota</taxon>
        <taxon>Peronosporomycetes</taxon>
        <taxon>Peronosporales</taxon>
        <taxon>Peronosporaceae</taxon>
        <taxon>Plasmopara</taxon>
    </lineage>
</organism>
<evidence type="ECO:0000256" key="6">
    <source>
        <dbReference type="PROSITE-ProRule" id="PRU00283"/>
    </source>
</evidence>
<protein>
    <recommendedName>
        <fullName evidence="7">Kinesin-like protein</fullName>
    </recommendedName>
</protein>
<evidence type="ECO:0000256" key="2">
    <source>
        <dbReference type="ARBA" id="ARBA00022741"/>
    </source>
</evidence>
<dbReference type="InterPro" id="IPR027640">
    <property type="entry name" value="Kinesin-like_fam"/>
</dbReference>
<name>A0A0P1ATY9_PLAHL</name>
<dbReference type="Gene3D" id="3.40.850.10">
    <property type="entry name" value="Kinesin motor domain"/>
    <property type="match status" value="1"/>
</dbReference>
<evidence type="ECO:0000256" key="7">
    <source>
        <dbReference type="RuleBase" id="RU000394"/>
    </source>
</evidence>
<dbReference type="GO" id="GO:0003777">
    <property type="term" value="F:microtubule motor activity"/>
    <property type="evidence" value="ECO:0007669"/>
    <property type="project" value="InterPro"/>
</dbReference>
<keyword evidence="4" id="KW-0175">Coiled coil</keyword>
<dbReference type="PRINTS" id="PR00380">
    <property type="entry name" value="KINESINHEAVY"/>
</dbReference>
<evidence type="ECO:0000256" key="4">
    <source>
        <dbReference type="ARBA" id="ARBA00023054"/>
    </source>
</evidence>
<dbReference type="Proteomes" id="UP000054928">
    <property type="component" value="Unassembled WGS sequence"/>
</dbReference>
<dbReference type="GO" id="GO:0005524">
    <property type="term" value="F:ATP binding"/>
    <property type="evidence" value="ECO:0007669"/>
    <property type="project" value="UniProtKB-UniRule"/>
</dbReference>
<comment type="similarity">
    <text evidence="6 7">Belongs to the TRAFAC class myosin-kinesin ATPase superfamily. Kinesin family.</text>
</comment>
<keyword evidence="5 6" id="KW-0505">Motor protein</keyword>
<dbReference type="GeneID" id="36396710"/>
<evidence type="ECO:0000259" key="9">
    <source>
        <dbReference type="PROSITE" id="PS50067"/>
    </source>
</evidence>
<dbReference type="EMBL" id="CCYD01001572">
    <property type="protein sequence ID" value="CEG45351.1"/>
    <property type="molecule type" value="Genomic_DNA"/>
</dbReference>
<dbReference type="InterPro" id="IPR001752">
    <property type="entry name" value="Kinesin_motor_dom"/>
</dbReference>
<dbReference type="PROSITE" id="PS50067">
    <property type="entry name" value="KINESIN_MOTOR_2"/>
    <property type="match status" value="1"/>
</dbReference>
<keyword evidence="1 7" id="KW-0493">Microtubule</keyword>
<keyword evidence="11" id="KW-1185">Reference proteome</keyword>
<proteinExistence type="inferred from homology"/>
<feature type="compositionally biased region" description="Polar residues" evidence="8">
    <location>
        <begin position="59"/>
        <end position="71"/>
    </location>
</feature>
<dbReference type="FunFam" id="3.40.850.10:FF:000056">
    <property type="entry name" value="Kinesin-like protein"/>
    <property type="match status" value="1"/>
</dbReference>
<feature type="domain" description="Kinesin motor" evidence="9">
    <location>
        <begin position="87"/>
        <end position="453"/>
    </location>
</feature>
<dbReference type="InterPro" id="IPR027417">
    <property type="entry name" value="P-loop_NTPase"/>
</dbReference>
<evidence type="ECO:0000256" key="5">
    <source>
        <dbReference type="ARBA" id="ARBA00023175"/>
    </source>
</evidence>
<evidence type="ECO:0000313" key="10">
    <source>
        <dbReference type="EMBL" id="CEG45351.1"/>
    </source>
</evidence>
<evidence type="ECO:0000313" key="11">
    <source>
        <dbReference type="Proteomes" id="UP000054928"/>
    </source>
</evidence>
<keyword evidence="2 6" id="KW-0547">Nucleotide-binding</keyword>
<evidence type="ECO:0000256" key="3">
    <source>
        <dbReference type="ARBA" id="ARBA00022840"/>
    </source>
</evidence>
<accession>A0A0P1ATY9</accession>
<dbReference type="GO" id="GO:0007018">
    <property type="term" value="P:microtubule-based movement"/>
    <property type="evidence" value="ECO:0007669"/>
    <property type="project" value="InterPro"/>
</dbReference>
<reference evidence="11" key="1">
    <citation type="submission" date="2014-09" db="EMBL/GenBank/DDBJ databases">
        <authorList>
            <person name="Sharma Rahul"/>
            <person name="Thines Marco"/>
        </authorList>
    </citation>
    <scope>NUCLEOTIDE SEQUENCE [LARGE SCALE GENOMIC DNA]</scope>
</reference>
<sequence>MSRVDPSQSTSDCASPVSQRPSTCQARIEGCKLPLKGEQKASNTRSISRKSFLPPLTMKPQNNQTASGNEISDSDTYRQKMWAGQANILVTVRLRPVLSHDRDRTEIVQVFENREVVVSKTSARFSARRNSIQHAKPRYASASSAQFYDLFRREKRYAFDYVFDPHDSQQKVYEHTTKFLIHGILNGFNATVFAYGCTGAGKTYTMLGTQNEPGIMARTLQDLFQSIERVQNHSAGRIRYRVTVSFLEIYNENIRDLLSAGSSCSSAANIPSSEFLDLREDPIQGIIVAGLMEVEANNARDVMKLLRRGNRYRSQESTAANAVSSRSHAVLQVHIEQEESGSGDNNIEVKVGKLSLVDLAGSERAAVTQNRGKRLLEGANINRSLLALGNCINALGEKGGSFVPYRDSKLTRLLKDSLGGNCRTVMIANVSLTVSSVEETLNTLKYANRAKNIKTTLKRNIVESDPTSNQAQIVASLRGEIATLKHALSRQEQVDISRNSPVKSMLRWTQNKKSTDVHFDNTIEETLVRTKLCEARQYITESFQQRRILRLALLRSEHQIRHCNASLMNNESQVQENTKILLNDSTTMSPTSSSILKAVETKSSNKKIDLGEETLRQQLARNERALEDFRRQIEQSPLLERHKLVREVLLMEYRIGNLEMDKMQLEILRNVEMNVKTDIDSDQSIEPLDITLIANNELKPPDFDLPRRKDDSKRLHLPLIKPNKVVNNGRGKFLDELREHINPLKCSRPRDKHEPAHTTAVSLSINSKPWGLYLNNASLSRIRLKKKKPVPLYIESAKSESVVDVVAFSKTPSIHTAPYLQSLKNRHKASQVHRQLKKNRIYVK</sequence>
<dbReference type="InterPro" id="IPR019821">
    <property type="entry name" value="Kinesin_motor_CS"/>
</dbReference>
<feature type="region of interest" description="Disordered" evidence="8">
    <location>
        <begin position="1"/>
        <end position="72"/>
    </location>
</feature>
<dbReference type="AlphaFoldDB" id="A0A0P1ATY9"/>
<dbReference type="PANTHER" id="PTHR47968:SF13">
    <property type="entry name" value="KINESIN-LIKE PROTEIN KIF19 ISOFORM X1"/>
    <property type="match status" value="1"/>
</dbReference>